<evidence type="ECO:0000313" key="7">
    <source>
        <dbReference type="EMBL" id="TWT33406.1"/>
    </source>
</evidence>
<evidence type="ECO:0000256" key="1">
    <source>
        <dbReference type="ARBA" id="ARBA00022692"/>
    </source>
</evidence>
<sequence length="438" mass="47229">MSATSDKFSTENPYNRDFWLGYGANLALIIGMSSLFRYADFIDYLGGGPYQLGLVTGCGMIGGLLGRFLQGRLIDRLGPRTVWLCSLFALTLFVLLHLTVARLDSAWIFLLRIGMMISVAGAFSASLTSVSLKAPPGRTAEMIGVLGSSGFIGTAIGPATGDWIFQGSEVTFGQIQGMFYVAGAMFAASMLLAYLATRGDLRAPQHEHPPLSTLVRKFHPGWLLLMGMVVGGGVLMPQVFLRSFAVSLEINQIRYFFLAYAVTAFTVRIATRQFTDRYGVKNTVIVGMSCLVLSMLAYLPVTTYWMLPLPAVFGGAAHAFLFPAVVAGGATVFPRRYRGTGTNLMLASLDFGSLVGYPLEGAIVTGADEQGLPGYPTMFLTLAATFTLTTILYAALGRKEIGEEFAVELEEETAPTIEPAPIADPEADQTEREATNCR</sequence>
<feature type="transmembrane region" description="Helical" evidence="5">
    <location>
        <begin position="106"/>
        <end position="130"/>
    </location>
</feature>
<dbReference type="AlphaFoldDB" id="A0A5C5V4D2"/>
<protein>
    <submittedName>
        <fullName evidence="7">Putative transporter</fullName>
    </submittedName>
</protein>
<feature type="transmembrane region" description="Helical" evidence="5">
    <location>
        <begin position="375"/>
        <end position="396"/>
    </location>
</feature>
<accession>A0A5C5V4D2</accession>
<feature type="transmembrane region" description="Helical" evidence="5">
    <location>
        <begin position="283"/>
        <end position="305"/>
    </location>
</feature>
<name>A0A5C5V4D2_9BACT</name>
<evidence type="ECO:0000313" key="8">
    <source>
        <dbReference type="Proteomes" id="UP000318878"/>
    </source>
</evidence>
<dbReference type="EMBL" id="SJPF01000003">
    <property type="protein sequence ID" value="TWT33406.1"/>
    <property type="molecule type" value="Genomic_DNA"/>
</dbReference>
<dbReference type="Gene3D" id="1.20.1250.20">
    <property type="entry name" value="MFS general substrate transporter like domains"/>
    <property type="match status" value="2"/>
</dbReference>
<feature type="transmembrane region" description="Helical" evidence="5">
    <location>
        <begin position="20"/>
        <end position="38"/>
    </location>
</feature>
<feature type="compositionally biased region" description="Low complexity" evidence="4">
    <location>
        <begin position="414"/>
        <end position="424"/>
    </location>
</feature>
<evidence type="ECO:0000256" key="4">
    <source>
        <dbReference type="SAM" id="MobiDB-lite"/>
    </source>
</evidence>
<feature type="transmembrane region" description="Helical" evidence="5">
    <location>
        <begin position="344"/>
        <end position="363"/>
    </location>
</feature>
<evidence type="ECO:0000259" key="6">
    <source>
        <dbReference type="PROSITE" id="PS50850"/>
    </source>
</evidence>
<dbReference type="InterPro" id="IPR052714">
    <property type="entry name" value="MFS_Exporter"/>
</dbReference>
<dbReference type="Pfam" id="PF07690">
    <property type="entry name" value="MFS_1"/>
    <property type="match status" value="1"/>
</dbReference>
<dbReference type="Proteomes" id="UP000318878">
    <property type="component" value="Unassembled WGS sequence"/>
</dbReference>
<feature type="domain" description="Major facilitator superfamily (MFS) profile" evidence="6">
    <location>
        <begin position="1"/>
        <end position="401"/>
    </location>
</feature>
<feature type="region of interest" description="Disordered" evidence="4">
    <location>
        <begin position="409"/>
        <end position="438"/>
    </location>
</feature>
<keyword evidence="1 5" id="KW-0812">Transmembrane</keyword>
<comment type="caution">
    <text evidence="7">The sequence shown here is derived from an EMBL/GenBank/DDBJ whole genome shotgun (WGS) entry which is preliminary data.</text>
</comment>
<gene>
    <name evidence="7" type="ORF">Enr8_32360</name>
</gene>
<dbReference type="RefSeq" id="WP_146433250.1">
    <property type="nucleotide sequence ID" value="NZ_SJPF01000003.1"/>
</dbReference>
<dbReference type="SUPFAM" id="SSF103473">
    <property type="entry name" value="MFS general substrate transporter"/>
    <property type="match status" value="1"/>
</dbReference>
<feature type="transmembrane region" description="Helical" evidence="5">
    <location>
        <begin position="142"/>
        <end position="165"/>
    </location>
</feature>
<feature type="transmembrane region" description="Helical" evidence="5">
    <location>
        <begin position="177"/>
        <end position="197"/>
    </location>
</feature>
<dbReference type="OrthoDB" id="211449at2"/>
<dbReference type="InterPro" id="IPR011701">
    <property type="entry name" value="MFS"/>
</dbReference>
<feature type="transmembrane region" description="Helical" evidence="5">
    <location>
        <begin position="218"/>
        <end position="241"/>
    </location>
</feature>
<organism evidence="7 8">
    <name type="scientific">Blastopirellula retiformator</name>
    <dbReference type="NCBI Taxonomy" id="2527970"/>
    <lineage>
        <taxon>Bacteria</taxon>
        <taxon>Pseudomonadati</taxon>
        <taxon>Planctomycetota</taxon>
        <taxon>Planctomycetia</taxon>
        <taxon>Pirellulales</taxon>
        <taxon>Pirellulaceae</taxon>
        <taxon>Blastopirellula</taxon>
    </lineage>
</organism>
<dbReference type="InterPro" id="IPR036259">
    <property type="entry name" value="MFS_trans_sf"/>
</dbReference>
<evidence type="ECO:0000256" key="2">
    <source>
        <dbReference type="ARBA" id="ARBA00022989"/>
    </source>
</evidence>
<proteinExistence type="predicted"/>
<keyword evidence="2 5" id="KW-1133">Transmembrane helix</keyword>
<feature type="transmembrane region" description="Helical" evidence="5">
    <location>
        <begin position="50"/>
        <end position="69"/>
    </location>
</feature>
<evidence type="ECO:0000256" key="5">
    <source>
        <dbReference type="SAM" id="Phobius"/>
    </source>
</evidence>
<feature type="transmembrane region" description="Helical" evidence="5">
    <location>
        <begin position="253"/>
        <end position="271"/>
    </location>
</feature>
<dbReference type="PANTHER" id="PTHR23531">
    <property type="entry name" value="QUINOLENE RESISTANCE PROTEIN NORA"/>
    <property type="match status" value="1"/>
</dbReference>
<dbReference type="PANTHER" id="PTHR23531:SF1">
    <property type="entry name" value="QUINOLENE RESISTANCE PROTEIN NORA"/>
    <property type="match status" value="1"/>
</dbReference>
<keyword evidence="3 5" id="KW-0472">Membrane</keyword>
<reference evidence="7 8" key="1">
    <citation type="submission" date="2019-02" db="EMBL/GenBank/DDBJ databases">
        <title>Deep-cultivation of Planctomycetes and their phenomic and genomic characterization uncovers novel biology.</title>
        <authorList>
            <person name="Wiegand S."/>
            <person name="Jogler M."/>
            <person name="Boedeker C."/>
            <person name="Pinto D."/>
            <person name="Vollmers J."/>
            <person name="Rivas-Marin E."/>
            <person name="Kohn T."/>
            <person name="Peeters S.H."/>
            <person name="Heuer A."/>
            <person name="Rast P."/>
            <person name="Oberbeckmann S."/>
            <person name="Bunk B."/>
            <person name="Jeske O."/>
            <person name="Meyerdierks A."/>
            <person name="Storesund J.E."/>
            <person name="Kallscheuer N."/>
            <person name="Luecker S."/>
            <person name="Lage O.M."/>
            <person name="Pohl T."/>
            <person name="Merkel B.J."/>
            <person name="Hornburger P."/>
            <person name="Mueller R.-W."/>
            <person name="Bruemmer F."/>
            <person name="Labrenz M."/>
            <person name="Spormann A.M."/>
            <person name="Op Den Camp H."/>
            <person name="Overmann J."/>
            <person name="Amann R."/>
            <person name="Jetten M.S.M."/>
            <person name="Mascher T."/>
            <person name="Medema M.H."/>
            <person name="Devos D.P."/>
            <person name="Kaster A.-K."/>
            <person name="Ovreas L."/>
            <person name="Rohde M."/>
            <person name="Galperin M.Y."/>
            <person name="Jogler C."/>
        </authorList>
    </citation>
    <scope>NUCLEOTIDE SEQUENCE [LARGE SCALE GENOMIC DNA]</scope>
    <source>
        <strain evidence="7 8">Enr8</strain>
    </source>
</reference>
<dbReference type="GO" id="GO:0022857">
    <property type="term" value="F:transmembrane transporter activity"/>
    <property type="evidence" value="ECO:0007669"/>
    <property type="project" value="InterPro"/>
</dbReference>
<feature type="transmembrane region" description="Helical" evidence="5">
    <location>
        <begin position="81"/>
        <end position="100"/>
    </location>
</feature>
<dbReference type="InterPro" id="IPR020846">
    <property type="entry name" value="MFS_dom"/>
</dbReference>
<dbReference type="PROSITE" id="PS50850">
    <property type="entry name" value="MFS"/>
    <property type="match status" value="1"/>
</dbReference>
<evidence type="ECO:0000256" key="3">
    <source>
        <dbReference type="ARBA" id="ARBA00023136"/>
    </source>
</evidence>
<feature type="transmembrane region" description="Helical" evidence="5">
    <location>
        <begin position="311"/>
        <end position="332"/>
    </location>
</feature>
<feature type="compositionally biased region" description="Basic and acidic residues" evidence="4">
    <location>
        <begin position="429"/>
        <end position="438"/>
    </location>
</feature>
<keyword evidence="8" id="KW-1185">Reference proteome</keyword>